<evidence type="ECO:0000313" key="1">
    <source>
        <dbReference type="EMBL" id="TQL47012.1"/>
    </source>
</evidence>
<dbReference type="RefSeq" id="WP_141879309.1">
    <property type="nucleotide sequence ID" value="NZ_VFOM01000001.1"/>
</dbReference>
<dbReference type="Proteomes" id="UP000317998">
    <property type="component" value="Unassembled WGS sequence"/>
</dbReference>
<dbReference type="Pfam" id="PF01263">
    <property type="entry name" value="Aldose_epim"/>
    <property type="match status" value="1"/>
</dbReference>
<comment type="caution">
    <text evidence="1">The sequence shown here is derived from an EMBL/GenBank/DDBJ whole genome shotgun (WGS) entry which is preliminary data.</text>
</comment>
<dbReference type="SUPFAM" id="SSF74650">
    <property type="entry name" value="Galactose mutarotase-like"/>
    <property type="match status" value="1"/>
</dbReference>
<evidence type="ECO:0000313" key="2">
    <source>
        <dbReference type="Proteomes" id="UP000317998"/>
    </source>
</evidence>
<dbReference type="AlphaFoldDB" id="A0A542YG03"/>
<dbReference type="InterPro" id="IPR037480">
    <property type="entry name" value="YihR-like"/>
</dbReference>
<dbReference type="InterPro" id="IPR008183">
    <property type="entry name" value="Aldose_1/G6P_1-epimerase"/>
</dbReference>
<name>A0A542YG03_9MICO</name>
<reference evidence="1 2" key="1">
    <citation type="submission" date="2019-06" db="EMBL/GenBank/DDBJ databases">
        <title>Sequencing the genomes of 1000 actinobacteria strains.</title>
        <authorList>
            <person name="Klenk H.-P."/>
        </authorList>
    </citation>
    <scope>NUCLEOTIDE SEQUENCE [LARGE SCALE GENOMIC DNA]</scope>
    <source>
        <strain evidence="1 2">DSM 26477</strain>
    </source>
</reference>
<protein>
    <submittedName>
        <fullName evidence="1">Aldose 1-epimerase</fullName>
    </submittedName>
</protein>
<organism evidence="1 2">
    <name type="scientific">Homoserinimonas aerilata</name>
    <dbReference type="NCBI Taxonomy" id="1162970"/>
    <lineage>
        <taxon>Bacteria</taxon>
        <taxon>Bacillati</taxon>
        <taxon>Actinomycetota</taxon>
        <taxon>Actinomycetes</taxon>
        <taxon>Micrococcales</taxon>
        <taxon>Microbacteriaceae</taxon>
        <taxon>Homoserinimonas</taxon>
    </lineage>
</organism>
<dbReference type="InterPro" id="IPR014718">
    <property type="entry name" value="GH-type_carb-bd"/>
</dbReference>
<dbReference type="CDD" id="cd09022">
    <property type="entry name" value="Aldose_epim_Ec_YihR"/>
    <property type="match status" value="1"/>
</dbReference>
<gene>
    <name evidence="1" type="ORF">FB562_0054</name>
</gene>
<dbReference type="Gene3D" id="2.70.98.10">
    <property type="match status" value="1"/>
</dbReference>
<dbReference type="OrthoDB" id="4739604at2"/>
<accession>A0A542YG03</accession>
<dbReference type="GO" id="GO:0030246">
    <property type="term" value="F:carbohydrate binding"/>
    <property type="evidence" value="ECO:0007669"/>
    <property type="project" value="InterPro"/>
</dbReference>
<dbReference type="GO" id="GO:0016853">
    <property type="term" value="F:isomerase activity"/>
    <property type="evidence" value="ECO:0007669"/>
    <property type="project" value="InterPro"/>
</dbReference>
<keyword evidence="2" id="KW-1185">Reference proteome</keyword>
<proteinExistence type="predicted"/>
<sequence>MRAPTGEQHVLSRASGSHQTRAIITEVAASLRELVIDGTAVTQPYPESSRPPFGDGIVLVPWPNRVEDGRWLLDGEVQQLDVTEPDRNSAIHGLLRNAPYTVAERSDDAVTLAATVFPQHGYPFLLDTTVRYELLADGLRVTHTVTNHSDAAAPVALGVHPFFRIGEVPTDDLVLTLSASSRFETDARLNPVGELATAGTRFDLSEGVPVRELQLDDAFGGLTPDADGTFSCSLTATDGRSLRVWQESDWRWVQVFTTREFPTDGGPATAIAIEPMTAPPNAFNSGLGVRWLQPGESWSTSWGVTLSGGAA</sequence>
<dbReference type="GO" id="GO:0005975">
    <property type="term" value="P:carbohydrate metabolic process"/>
    <property type="evidence" value="ECO:0007669"/>
    <property type="project" value="InterPro"/>
</dbReference>
<dbReference type="InterPro" id="IPR011013">
    <property type="entry name" value="Gal_mutarotase_sf_dom"/>
</dbReference>
<dbReference type="EMBL" id="VFOM01000001">
    <property type="protein sequence ID" value="TQL47012.1"/>
    <property type="molecule type" value="Genomic_DNA"/>
</dbReference>